<dbReference type="InterPro" id="IPR036249">
    <property type="entry name" value="Thioredoxin-like_sf"/>
</dbReference>
<dbReference type="OrthoDB" id="427280at2759"/>
<dbReference type="CDD" id="cd02961">
    <property type="entry name" value="PDI_a_family"/>
    <property type="match status" value="1"/>
</dbReference>
<name>A0A9P7XMJ3_9FUNG</name>
<evidence type="ECO:0008006" key="3">
    <source>
        <dbReference type="Google" id="ProtNLM"/>
    </source>
</evidence>
<evidence type="ECO:0000313" key="2">
    <source>
        <dbReference type="Proteomes" id="UP000707451"/>
    </source>
</evidence>
<dbReference type="Proteomes" id="UP000707451">
    <property type="component" value="Unassembled WGS sequence"/>
</dbReference>
<reference evidence="1" key="1">
    <citation type="submission" date="2021-06" db="EMBL/GenBank/DDBJ databases">
        <title>Genome Sequence of Mortierella hyaline Strain SCG-10, a Cold-Adapted, Nitrate-Reducing Fungus Isolated from Soil in Minnesota, USA.</title>
        <authorList>
            <person name="Aldossari N."/>
        </authorList>
    </citation>
    <scope>NUCLEOTIDE SEQUENCE</scope>
    <source>
        <strain evidence="1">SCG-10</strain>
    </source>
</reference>
<dbReference type="EMBL" id="JAHRHY010000018">
    <property type="protein sequence ID" value="KAG9062848.1"/>
    <property type="molecule type" value="Genomic_DNA"/>
</dbReference>
<sequence>MQIHNARPIGAISLVAMVVMMAAWTANLQVLAAAPSNVLQLAAGTFYPAIHSNEVVMVQFYAPWRKHCKELGK</sequence>
<proteinExistence type="predicted"/>
<gene>
    <name evidence="1" type="ORF">KI688_005155</name>
</gene>
<dbReference type="Gene3D" id="3.40.30.10">
    <property type="entry name" value="Glutaredoxin"/>
    <property type="match status" value="1"/>
</dbReference>
<evidence type="ECO:0000313" key="1">
    <source>
        <dbReference type="EMBL" id="KAG9062848.1"/>
    </source>
</evidence>
<dbReference type="AlphaFoldDB" id="A0A9P7XMJ3"/>
<dbReference type="SUPFAM" id="SSF52833">
    <property type="entry name" value="Thioredoxin-like"/>
    <property type="match status" value="1"/>
</dbReference>
<organism evidence="1 2">
    <name type="scientific">Linnemannia hyalina</name>
    <dbReference type="NCBI Taxonomy" id="64524"/>
    <lineage>
        <taxon>Eukaryota</taxon>
        <taxon>Fungi</taxon>
        <taxon>Fungi incertae sedis</taxon>
        <taxon>Mucoromycota</taxon>
        <taxon>Mortierellomycotina</taxon>
        <taxon>Mortierellomycetes</taxon>
        <taxon>Mortierellales</taxon>
        <taxon>Mortierellaceae</taxon>
        <taxon>Linnemannia</taxon>
    </lineage>
</organism>
<accession>A0A9P7XMJ3</accession>
<protein>
    <recommendedName>
        <fullName evidence="3">Thioredoxin domain-containing protein</fullName>
    </recommendedName>
</protein>
<comment type="caution">
    <text evidence="1">The sequence shown here is derived from an EMBL/GenBank/DDBJ whole genome shotgun (WGS) entry which is preliminary data.</text>
</comment>
<keyword evidence="2" id="KW-1185">Reference proteome</keyword>